<feature type="domain" description="Rho termination factor-like N-terminal" evidence="3">
    <location>
        <begin position="167"/>
        <end position="196"/>
    </location>
</feature>
<dbReference type="Pfam" id="PF01814">
    <property type="entry name" value="Hemerythrin"/>
    <property type="match status" value="1"/>
</dbReference>
<name>A0ABQ5QYH1_9ACTN</name>
<feature type="compositionally biased region" description="Basic and acidic residues" evidence="1">
    <location>
        <begin position="164"/>
        <end position="197"/>
    </location>
</feature>
<evidence type="ECO:0000259" key="3">
    <source>
        <dbReference type="Pfam" id="PF07498"/>
    </source>
</evidence>
<evidence type="ECO:0000313" key="5">
    <source>
        <dbReference type="Proteomes" id="UP001144280"/>
    </source>
</evidence>
<evidence type="ECO:0000259" key="2">
    <source>
        <dbReference type="Pfam" id="PF01814"/>
    </source>
</evidence>
<sequence length="197" mass="22060">MASDAVTLIKNDHRVMERLFEQMKSRKADRAALLKECVARLSAHSWAEEERVYTAIVKADPPEQGQVYHGVEEHHEAEQLMHKLEEIDPKSAEFESVLDDFIEAVTHHVEEEETKILPALSESVDAERLVELGAAFEERRLAVLTEHGFRDGPPGEGAGTSADLSKDELYEQAKEADVPGRSKMTKEELAEAVRKAS</sequence>
<protein>
    <recommendedName>
        <fullName evidence="6">Hemerythrin</fullName>
    </recommendedName>
</protein>
<evidence type="ECO:0000313" key="4">
    <source>
        <dbReference type="EMBL" id="GLH99097.1"/>
    </source>
</evidence>
<dbReference type="PANTHER" id="PTHR35585:SF1">
    <property type="entry name" value="HHE DOMAIN PROTEIN (AFU_ORTHOLOGUE AFUA_4G00730)"/>
    <property type="match status" value="1"/>
</dbReference>
<comment type="caution">
    <text evidence="4">The sequence shown here is derived from an EMBL/GenBank/DDBJ whole genome shotgun (WGS) entry which is preliminary data.</text>
</comment>
<dbReference type="Gene3D" id="1.20.120.520">
    <property type="entry name" value="nmb1532 protein domain like"/>
    <property type="match status" value="1"/>
</dbReference>
<dbReference type="RefSeq" id="WP_281898509.1">
    <property type="nucleotide sequence ID" value="NZ_BSDI01000020.1"/>
</dbReference>
<dbReference type="EMBL" id="BSDI01000020">
    <property type="protein sequence ID" value="GLH99097.1"/>
    <property type="molecule type" value="Genomic_DNA"/>
</dbReference>
<keyword evidence="5" id="KW-1185">Reference proteome</keyword>
<gene>
    <name evidence="4" type="ORF">Pa4123_43720</name>
</gene>
<evidence type="ECO:0008006" key="6">
    <source>
        <dbReference type="Google" id="ProtNLM"/>
    </source>
</evidence>
<organism evidence="4 5">
    <name type="scientific">Phytohabitans aurantiacus</name>
    <dbReference type="NCBI Taxonomy" id="3016789"/>
    <lineage>
        <taxon>Bacteria</taxon>
        <taxon>Bacillati</taxon>
        <taxon>Actinomycetota</taxon>
        <taxon>Actinomycetes</taxon>
        <taxon>Micromonosporales</taxon>
        <taxon>Micromonosporaceae</taxon>
    </lineage>
</organism>
<dbReference type="PANTHER" id="PTHR35585">
    <property type="entry name" value="HHE DOMAIN PROTEIN (AFU_ORTHOLOGUE AFUA_4G00730)"/>
    <property type="match status" value="1"/>
</dbReference>
<evidence type="ECO:0000256" key="1">
    <source>
        <dbReference type="SAM" id="MobiDB-lite"/>
    </source>
</evidence>
<dbReference type="Pfam" id="PF07498">
    <property type="entry name" value="Rho_N"/>
    <property type="match status" value="1"/>
</dbReference>
<proteinExistence type="predicted"/>
<feature type="region of interest" description="Disordered" evidence="1">
    <location>
        <begin position="147"/>
        <end position="197"/>
    </location>
</feature>
<feature type="domain" description="Hemerythrin-like" evidence="2">
    <location>
        <begin position="5"/>
        <end position="120"/>
    </location>
</feature>
<accession>A0ABQ5QYH1</accession>
<dbReference type="InterPro" id="IPR011112">
    <property type="entry name" value="Rho-like_N"/>
</dbReference>
<reference evidence="4" key="1">
    <citation type="submission" date="2022-12" db="EMBL/GenBank/DDBJ databases">
        <title>New Phytohabitans aurantiacus sp. RD004123 nov., an actinomycete isolated from soil.</title>
        <authorList>
            <person name="Triningsih D.W."/>
            <person name="Harunari E."/>
            <person name="Igarashi Y."/>
        </authorList>
    </citation>
    <scope>NUCLEOTIDE SEQUENCE</scope>
    <source>
        <strain evidence="4">RD004123</strain>
    </source>
</reference>
<dbReference type="InterPro" id="IPR012312">
    <property type="entry name" value="Hemerythrin-like"/>
</dbReference>
<dbReference type="Proteomes" id="UP001144280">
    <property type="component" value="Unassembled WGS sequence"/>
</dbReference>